<dbReference type="Pfam" id="PF07679">
    <property type="entry name" value="I-set"/>
    <property type="match status" value="1"/>
</dbReference>
<dbReference type="Proteomes" id="UP000030746">
    <property type="component" value="Unassembled WGS sequence"/>
</dbReference>
<dbReference type="SMART" id="SM00408">
    <property type="entry name" value="IGc2"/>
    <property type="match status" value="2"/>
</dbReference>
<evidence type="ECO:0000313" key="3">
    <source>
        <dbReference type="Proteomes" id="UP000030746"/>
    </source>
</evidence>
<dbReference type="SUPFAM" id="SSF48726">
    <property type="entry name" value="Immunoglobulin"/>
    <property type="match status" value="2"/>
</dbReference>
<dbReference type="InterPro" id="IPR003598">
    <property type="entry name" value="Ig_sub2"/>
</dbReference>
<dbReference type="InterPro" id="IPR007110">
    <property type="entry name" value="Ig-like_dom"/>
</dbReference>
<dbReference type="AlphaFoldDB" id="V3ZY45"/>
<dbReference type="EMBL" id="KB202883">
    <property type="protein sequence ID" value="ESO87560.1"/>
    <property type="molecule type" value="Genomic_DNA"/>
</dbReference>
<accession>V3ZY45</accession>
<dbReference type="InterPro" id="IPR037448">
    <property type="entry name" value="Zig-8"/>
</dbReference>
<dbReference type="Pfam" id="PF13927">
    <property type="entry name" value="Ig_3"/>
    <property type="match status" value="1"/>
</dbReference>
<sequence length="285" mass="32184">METVKQIIEVDAGKSRKRQLKPSFVSDKTNITVHAGEEAVLPCSIHYVGTREVSWKRKGEDFFLTIGLLTWAREDEIKVDHKQHAGELSDWNLVINPVKMEDAGIYECSIIAKRKQTHRIKLNVLKARKKQEGMTLTGNRFINLGEKVVLLCNATGGHLIPEEIDWFKDGDIIHTELDKSVRINKKVDLKSRSLISELIVERSKVTDSGTYICRSSNEDIDSLDVTVLVADSSNVKRGTDPLGGAQTDHHYSSGCFKQSESYVYLTTLLMCILTYHNVILWPDDV</sequence>
<dbReference type="InterPro" id="IPR013783">
    <property type="entry name" value="Ig-like_fold"/>
</dbReference>
<dbReference type="GO" id="GO:0050808">
    <property type="term" value="P:synapse organization"/>
    <property type="evidence" value="ECO:0007669"/>
    <property type="project" value="TreeGrafter"/>
</dbReference>
<dbReference type="RefSeq" id="XP_009061754.1">
    <property type="nucleotide sequence ID" value="XM_009063506.1"/>
</dbReference>
<dbReference type="SMART" id="SM00409">
    <property type="entry name" value="IG"/>
    <property type="match status" value="2"/>
</dbReference>
<evidence type="ECO:0000259" key="1">
    <source>
        <dbReference type="PROSITE" id="PS50835"/>
    </source>
</evidence>
<dbReference type="KEGG" id="lgi:LOTGIDRAFT_166440"/>
<dbReference type="PANTHER" id="PTHR23279">
    <property type="entry name" value="DEFECTIVE PROBOSCIS EXTENSION RESPONSE DPR -RELATED"/>
    <property type="match status" value="1"/>
</dbReference>
<dbReference type="OMA" id="VKSHQFR"/>
<proteinExistence type="predicted"/>
<dbReference type="InterPro" id="IPR003599">
    <property type="entry name" value="Ig_sub"/>
</dbReference>
<feature type="domain" description="Ig-like" evidence="1">
    <location>
        <begin position="145"/>
        <end position="226"/>
    </location>
</feature>
<dbReference type="GeneID" id="20240330"/>
<name>V3ZY45_LOTGI</name>
<dbReference type="PROSITE" id="PS50835">
    <property type="entry name" value="IG_LIKE"/>
    <property type="match status" value="2"/>
</dbReference>
<dbReference type="OrthoDB" id="10012075at2759"/>
<dbReference type="GO" id="GO:0032589">
    <property type="term" value="C:neuron projection membrane"/>
    <property type="evidence" value="ECO:0007669"/>
    <property type="project" value="TreeGrafter"/>
</dbReference>
<dbReference type="CTD" id="20240330"/>
<dbReference type="InterPro" id="IPR013098">
    <property type="entry name" value="Ig_I-set"/>
</dbReference>
<reference evidence="2 3" key="1">
    <citation type="journal article" date="2013" name="Nature">
        <title>Insights into bilaterian evolution from three spiralian genomes.</title>
        <authorList>
            <person name="Simakov O."/>
            <person name="Marletaz F."/>
            <person name="Cho S.J."/>
            <person name="Edsinger-Gonzales E."/>
            <person name="Havlak P."/>
            <person name="Hellsten U."/>
            <person name="Kuo D.H."/>
            <person name="Larsson T."/>
            <person name="Lv J."/>
            <person name="Arendt D."/>
            <person name="Savage R."/>
            <person name="Osoegawa K."/>
            <person name="de Jong P."/>
            <person name="Grimwood J."/>
            <person name="Chapman J.A."/>
            <person name="Shapiro H."/>
            <person name="Aerts A."/>
            <person name="Otillar R.P."/>
            <person name="Terry A.Y."/>
            <person name="Boore J.L."/>
            <person name="Grigoriev I.V."/>
            <person name="Lindberg D.R."/>
            <person name="Seaver E.C."/>
            <person name="Weisblat D.A."/>
            <person name="Putnam N.H."/>
            <person name="Rokhsar D.S."/>
        </authorList>
    </citation>
    <scope>NUCLEOTIDE SEQUENCE [LARGE SCALE GENOMIC DNA]</scope>
</reference>
<dbReference type="HOGENOM" id="CLU_046341_4_2_1"/>
<dbReference type="InterPro" id="IPR036179">
    <property type="entry name" value="Ig-like_dom_sf"/>
</dbReference>
<dbReference type="Gene3D" id="2.60.40.10">
    <property type="entry name" value="Immunoglobulins"/>
    <property type="match status" value="2"/>
</dbReference>
<dbReference type="PANTHER" id="PTHR23279:SF36">
    <property type="entry name" value="DEFECTIVE PROBOSCIS EXTENSION RESPONSE 9, ISOFORM A"/>
    <property type="match status" value="1"/>
</dbReference>
<evidence type="ECO:0000313" key="2">
    <source>
        <dbReference type="EMBL" id="ESO87560.1"/>
    </source>
</evidence>
<keyword evidence="3" id="KW-1185">Reference proteome</keyword>
<protein>
    <recommendedName>
        <fullName evidence="1">Ig-like domain-containing protein</fullName>
    </recommendedName>
</protein>
<gene>
    <name evidence="2" type="ORF">LOTGIDRAFT_166440</name>
</gene>
<feature type="domain" description="Ig-like" evidence="1">
    <location>
        <begin position="22"/>
        <end position="110"/>
    </location>
</feature>
<organism evidence="2 3">
    <name type="scientific">Lottia gigantea</name>
    <name type="common">Giant owl limpet</name>
    <dbReference type="NCBI Taxonomy" id="225164"/>
    <lineage>
        <taxon>Eukaryota</taxon>
        <taxon>Metazoa</taxon>
        <taxon>Spiralia</taxon>
        <taxon>Lophotrochozoa</taxon>
        <taxon>Mollusca</taxon>
        <taxon>Gastropoda</taxon>
        <taxon>Patellogastropoda</taxon>
        <taxon>Lottioidea</taxon>
        <taxon>Lottiidae</taxon>
        <taxon>Lottia</taxon>
    </lineage>
</organism>